<dbReference type="STRING" id="43265.A0A545V632"/>
<protein>
    <recommendedName>
        <fullName evidence="3 12">Cutinase</fullName>
        <ecNumber evidence="3 12">3.1.1.74</ecNumber>
    </recommendedName>
</protein>
<keyword evidence="5 12" id="KW-0964">Secreted</keyword>
<dbReference type="PRINTS" id="PR00129">
    <property type="entry name" value="CUTINASE"/>
</dbReference>
<evidence type="ECO:0000313" key="13">
    <source>
        <dbReference type="EMBL" id="TQV97172.1"/>
    </source>
</evidence>
<dbReference type="GO" id="GO:0016052">
    <property type="term" value="P:carbohydrate catabolic process"/>
    <property type="evidence" value="ECO:0007669"/>
    <property type="project" value="TreeGrafter"/>
</dbReference>
<comment type="subcellular location">
    <subcellularLocation>
        <location evidence="1 12">Secreted</location>
    </subcellularLocation>
</comment>
<reference evidence="13 14" key="1">
    <citation type="journal article" date="2019" name="Appl. Microbiol. Biotechnol.">
        <title>Genome sequence of Isaria javanica and comparative genome analysis insights into family S53 peptidase evolution in fungal entomopathogens.</title>
        <authorList>
            <person name="Lin R."/>
            <person name="Zhang X."/>
            <person name="Xin B."/>
            <person name="Zou M."/>
            <person name="Gao Y."/>
            <person name="Qin F."/>
            <person name="Hu Q."/>
            <person name="Xie B."/>
            <person name="Cheng X."/>
        </authorList>
    </citation>
    <scope>NUCLEOTIDE SEQUENCE [LARGE SCALE GENOMIC DNA]</scope>
    <source>
        <strain evidence="13 14">IJ1G</strain>
    </source>
</reference>
<evidence type="ECO:0000256" key="12">
    <source>
        <dbReference type="RuleBase" id="RU361263"/>
    </source>
</evidence>
<feature type="disulfide bond" evidence="11">
    <location>
        <begin position="83"/>
        <end position="157"/>
    </location>
</feature>
<evidence type="ECO:0000256" key="1">
    <source>
        <dbReference type="ARBA" id="ARBA00004613"/>
    </source>
</evidence>
<dbReference type="PANTHER" id="PTHR48250:SF1">
    <property type="entry name" value="CUTINASE"/>
    <property type="match status" value="1"/>
</dbReference>
<feature type="active site" description="Proton donor/acceptor" evidence="10">
    <location>
        <position position="232"/>
    </location>
</feature>
<dbReference type="InterPro" id="IPR000675">
    <property type="entry name" value="Cutinase/axe"/>
</dbReference>
<keyword evidence="14" id="KW-1185">Reference proteome</keyword>
<evidence type="ECO:0000256" key="5">
    <source>
        <dbReference type="ARBA" id="ARBA00022525"/>
    </source>
</evidence>
<keyword evidence="4 12" id="KW-0719">Serine esterase</keyword>
<organism evidence="13 14">
    <name type="scientific">Cordyceps javanica</name>
    <dbReference type="NCBI Taxonomy" id="43265"/>
    <lineage>
        <taxon>Eukaryota</taxon>
        <taxon>Fungi</taxon>
        <taxon>Dikarya</taxon>
        <taxon>Ascomycota</taxon>
        <taxon>Pezizomycotina</taxon>
        <taxon>Sordariomycetes</taxon>
        <taxon>Hypocreomycetidae</taxon>
        <taxon>Hypocreales</taxon>
        <taxon>Cordycipitaceae</taxon>
        <taxon>Cordyceps</taxon>
    </lineage>
</organism>
<keyword evidence="8 11" id="KW-1015">Disulfide bond</keyword>
<dbReference type="PANTHER" id="PTHR48250">
    <property type="entry name" value="CUTINASE 2-RELATED"/>
    <property type="match status" value="1"/>
</dbReference>
<gene>
    <name evidence="13" type="ORF">IF1G_04412</name>
</gene>
<dbReference type="Proteomes" id="UP000315783">
    <property type="component" value="Unassembled WGS sequence"/>
</dbReference>
<evidence type="ECO:0000256" key="2">
    <source>
        <dbReference type="ARBA" id="ARBA00007534"/>
    </source>
</evidence>
<keyword evidence="6 12" id="KW-0732">Signal</keyword>
<dbReference type="GO" id="GO:0005576">
    <property type="term" value="C:extracellular region"/>
    <property type="evidence" value="ECO:0007669"/>
    <property type="project" value="UniProtKB-SubCell"/>
</dbReference>
<name>A0A545V632_9HYPO</name>
<comment type="function">
    <text evidence="12">Catalyzes the hydrolysis of complex carboxylic polyesters found in the cell wall of plants. Degrades cutin, a macromolecule that forms the structure of the plant cuticle.</text>
</comment>
<dbReference type="SMART" id="SM01110">
    <property type="entry name" value="Cutinase"/>
    <property type="match status" value="1"/>
</dbReference>
<dbReference type="Gene3D" id="3.40.50.1820">
    <property type="entry name" value="alpha/beta hydrolase"/>
    <property type="match status" value="1"/>
</dbReference>
<dbReference type="GO" id="GO:0050525">
    <property type="term" value="F:cutinase activity"/>
    <property type="evidence" value="ECO:0007669"/>
    <property type="project" value="UniProtKB-UniRule"/>
</dbReference>
<dbReference type="InterPro" id="IPR043580">
    <property type="entry name" value="CUTINASE_1"/>
</dbReference>
<proteinExistence type="inferred from homology"/>
<evidence type="ECO:0000256" key="7">
    <source>
        <dbReference type="ARBA" id="ARBA00022801"/>
    </source>
</evidence>
<evidence type="ECO:0000256" key="6">
    <source>
        <dbReference type="ARBA" id="ARBA00022729"/>
    </source>
</evidence>
<comment type="catalytic activity">
    <reaction evidence="9 12">
        <text>cutin + H2O = cutin monomers.</text>
        <dbReference type="EC" id="3.1.1.74"/>
    </reaction>
</comment>
<comment type="caution">
    <text evidence="13">The sequence shown here is derived from an EMBL/GenBank/DDBJ whole genome shotgun (WGS) entry which is preliminary data.</text>
</comment>
<dbReference type="AlphaFoldDB" id="A0A545V632"/>
<evidence type="ECO:0000256" key="4">
    <source>
        <dbReference type="ARBA" id="ARBA00022487"/>
    </source>
</evidence>
<dbReference type="EMBL" id="SPUK01000005">
    <property type="protein sequence ID" value="TQV97172.1"/>
    <property type="molecule type" value="Genomic_DNA"/>
</dbReference>
<accession>A0A545V632</accession>
<evidence type="ECO:0000256" key="8">
    <source>
        <dbReference type="ARBA" id="ARBA00023157"/>
    </source>
</evidence>
<evidence type="ECO:0000256" key="10">
    <source>
        <dbReference type="PIRSR" id="PIRSR611150-1"/>
    </source>
</evidence>
<evidence type="ECO:0000313" key="14">
    <source>
        <dbReference type="Proteomes" id="UP000315783"/>
    </source>
</evidence>
<dbReference type="SUPFAM" id="SSF53474">
    <property type="entry name" value="alpha/beta-Hydrolases"/>
    <property type="match status" value="1"/>
</dbReference>
<feature type="disulfide bond" evidence="11">
    <location>
        <begin position="215"/>
        <end position="222"/>
    </location>
</feature>
<evidence type="ECO:0000256" key="3">
    <source>
        <dbReference type="ARBA" id="ARBA00013095"/>
    </source>
</evidence>
<dbReference type="InterPro" id="IPR011150">
    <property type="entry name" value="Cutinase_monf"/>
</dbReference>
<dbReference type="InterPro" id="IPR029058">
    <property type="entry name" value="AB_hydrolase_fold"/>
</dbReference>
<dbReference type="Pfam" id="PF01083">
    <property type="entry name" value="Cutinase"/>
    <property type="match status" value="1"/>
</dbReference>
<keyword evidence="7 12" id="KW-0378">Hydrolase</keyword>
<sequence>MQPLSLLLAALFGATALAMPTSVDHEYSDLAQRDLDTNKFVDFILKYFPGKMAVQDACSIIGEGEKLLGNAFKINPNSNSNGCTDVTILFARGTCDPGNVGVLVGPPFFSAVAQAIGGKSLSAQGIDYPATVPGYLNADKAAGLTMAQKVRDTHAACPNTKIVISGYSQGGFAVHYAADALGADMPEDIAAVIFGDPMSHKPVSNIDSSRVHVVCHPGDNICDQGFLILPQHLTYAIDAKSSAAWLASKL</sequence>
<comment type="similarity">
    <text evidence="2 12">Belongs to the cutinase family.</text>
</comment>
<dbReference type="PROSITE" id="PS00155">
    <property type="entry name" value="CUTINASE_1"/>
    <property type="match status" value="1"/>
</dbReference>
<dbReference type="OrthoDB" id="3225429at2759"/>
<evidence type="ECO:0000256" key="11">
    <source>
        <dbReference type="PIRSR" id="PIRSR611150-2"/>
    </source>
</evidence>
<feature type="signal peptide" evidence="12">
    <location>
        <begin position="1"/>
        <end position="18"/>
    </location>
</feature>
<evidence type="ECO:0000256" key="9">
    <source>
        <dbReference type="ARBA" id="ARBA00034045"/>
    </source>
</evidence>
<dbReference type="EC" id="3.1.1.74" evidence="3 12"/>
<feature type="active site" description="Nucleophile" evidence="10">
    <location>
        <position position="168"/>
    </location>
</feature>
<feature type="chain" id="PRO_5022250561" description="Cutinase" evidence="12">
    <location>
        <begin position="19"/>
        <end position="250"/>
    </location>
</feature>
<feature type="active site" evidence="10">
    <location>
        <position position="219"/>
    </location>
</feature>